<dbReference type="Proteomes" id="UP000219788">
    <property type="component" value="Unassembled WGS sequence"/>
</dbReference>
<dbReference type="Pfam" id="PF06952">
    <property type="entry name" value="PsiA"/>
    <property type="match status" value="1"/>
</dbReference>
<organism evidence="1 2">
    <name type="scientific">Edwardsiella tarda</name>
    <dbReference type="NCBI Taxonomy" id="636"/>
    <lineage>
        <taxon>Bacteria</taxon>
        <taxon>Pseudomonadati</taxon>
        <taxon>Pseudomonadota</taxon>
        <taxon>Gammaproteobacteria</taxon>
        <taxon>Enterobacterales</taxon>
        <taxon>Hafniaceae</taxon>
        <taxon>Edwardsiella</taxon>
    </lineage>
</organism>
<dbReference type="NCBIfam" id="NF010258">
    <property type="entry name" value="PRK13704.1"/>
    <property type="match status" value="1"/>
</dbReference>
<evidence type="ECO:0000313" key="2">
    <source>
        <dbReference type="Proteomes" id="UP000219788"/>
    </source>
</evidence>
<sequence length="234" mass="27454">MIAKRHALVPLQADRRAAMKAIADVESHRVRGKYPYAQAFFRHLRGVRRITLRELRYFSPTLTDRELRGKKDNWLWAIDTLIESRGAGCWLPLPVDAGHALFPEMTFRYQERQRRQDSMRNEKYTRQRRKAASLRERTLQALRAQAEIALAFHTPSTVGSWLSHWADCGVPEYELESMLMRWIQRFPTLSRWYSWPGEPLWRVVDDIAHTARSASSSLQAIDRWLIPNKLTLAI</sequence>
<dbReference type="EMBL" id="PDDV01000001">
    <property type="protein sequence ID" value="PEH74449.1"/>
    <property type="molecule type" value="Genomic_DNA"/>
</dbReference>
<accession>A0A2A7U819</accession>
<evidence type="ECO:0000313" key="1">
    <source>
        <dbReference type="EMBL" id="PEH74449.1"/>
    </source>
</evidence>
<dbReference type="InterPro" id="IPR009713">
    <property type="entry name" value="Uncharacterised_PsiA"/>
</dbReference>
<dbReference type="RefSeq" id="WP_098142437.1">
    <property type="nucleotide sequence ID" value="NZ_PDDV01000001.1"/>
</dbReference>
<dbReference type="AlphaFoldDB" id="A0A2A7U819"/>
<gene>
    <name evidence="1" type="ORF">CRM76_00185</name>
</gene>
<comment type="caution">
    <text evidence="1">The sequence shown here is derived from an EMBL/GenBank/DDBJ whole genome shotgun (WGS) entry which is preliminary data.</text>
</comment>
<reference evidence="2" key="1">
    <citation type="submission" date="2017-09" db="EMBL/GenBank/DDBJ databases">
        <title>FDA dAtabase for Regulatory Grade micrObial Sequences (FDA-ARGOS): Supporting development and validation of Infectious Disease Dx tests.</title>
        <authorList>
            <person name="Goldberg B."/>
            <person name="Campos J."/>
            <person name="Tallon L."/>
            <person name="Sadzewicz L."/>
            <person name="Ott S."/>
            <person name="Zhao X."/>
            <person name="Nagaraj S."/>
            <person name="Vavikolanu K."/>
            <person name="Aluvathingal J."/>
            <person name="Nadendla S."/>
            <person name="Geyer C."/>
            <person name="Sichtig H."/>
        </authorList>
    </citation>
    <scope>NUCLEOTIDE SEQUENCE [LARGE SCALE GENOMIC DNA]</scope>
    <source>
        <strain evidence="2">FDAARGOS_370</strain>
    </source>
</reference>
<dbReference type="OrthoDB" id="6481135at2"/>
<name>A0A2A7U819_EDWTA</name>
<protein>
    <submittedName>
        <fullName evidence="1">PsiA family protein</fullName>
    </submittedName>
</protein>
<proteinExistence type="predicted"/>